<dbReference type="AlphaFoldDB" id="A0A011NAB5"/>
<dbReference type="PATRIC" id="fig|1450449.3.peg.1958"/>
<dbReference type="Gene3D" id="1.10.3230.30">
    <property type="entry name" value="Phage gp6-like head-tail connector protein"/>
    <property type="match status" value="1"/>
</dbReference>
<accession>A0A011NAB5</accession>
<dbReference type="Pfam" id="PF05135">
    <property type="entry name" value="Phage_connect_1"/>
    <property type="match status" value="1"/>
</dbReference>
<comment type="caution">
    <text evidence="1">The sequence shown here is derived from an EMBL/GenBank/DDBJ whole genome shotgun (WGS) entry which is preliminary data.</text>
</comment>
<evidence type="ECO:0000313" key="1">
    <source>
        <dbReference type="EMBL" id="EXI61522.1"/>
    </source>
</evidence>
<reference evidence="1 2" key="1">
    <citation type="journal article" date="2014" name="Genome Announc.">
        <title>Genome Sequence of a Presumptive Mannheimia haemolytica Strain with an A1/A6-Cross-Reactive Serotype from a White-Tailed Deer (Odocoileus virginianus).</title>
        <authorList>
            <person name="Lawrence P.K."/>
            <person name="Bey R.F."/>
            <person name="Wiener B."/>
            <person name="Kittichotirat W."/>
            <person name="Bumgarner R.E."/>
        </authorList>
    </citation>
    <scope>NUCLEOTIDE SEQUENCE [LARGE SCALE GENOMIC DNA]</scope>
    <source>
        <strain evidence="1 2">PKL10</strain>
    </source>
</reference>
<dbReference type="CDD" id="cd08054">
    <property type="entry name" value="gp6"/>
    <property type="match status" value="1"/>
</dbReference>
<evidence type="ECO:0008006" key="3">
    <source>
        <dbReference type="Google" id="ProtNLM"/>
    </source>
</evidence>
<dbReference type="InterPro" id="IPR021146">
    <property type="entry name" value="Phage_gp6-like_head-tail"/>
</dbReference>
<proteinExistence type="predicted"/>
<sequence length="105" mass="12301">MLINIELIKQHCRIDHDSEDELLKQYESAAKKYIERQLDRNLYSDNVPEDDSKGLIAEPDIKQAMLMTIAHWYEHRESVVVGSITSTEIEEGVWRLIQPYRIMGV</sequence>
<dbReference type="RefSeq" id="WP_042804015.1">
    <property type="nucleotide sequence ID" value="NZ_AVSP01000005.1"/>
</dbReference>
<dbReference type="InterPro" id="IPR006450">
    <property type="entry name" value="Phage_HK97_gp6-like"/>
</dbReference>
<dbReference type="EMBL" id="JANJ01000007">
    <property type="protein sequence ID" value="EXI61522.1"/>
    <property type="molecule type" value="Genomic_DNA"/>
</dbReference>
<dbReference type="NCBIfam" id="TIGR01560">
    <property type="entry name" value="put_DNA_pack"/>
    <property type="match status" value="1"/>
</dbReference>
<organism evidence="1 2">
    <name type="scientific">Mannheimia granulomatis</name>
    <dbReference type="NCBI Taxonomy" id="85402"/>
    <lineage>
        <taxon>Bacteria</taxon>
        <taxon>Pseudomonadati</taxon>
        <taxon>Pseudomonadota</taxon>
        <taxon>Gammaproteobacteria</taxon>
        <taxon>Pasteurellales</taxon>
        <taxon>Pasteurellaceae</taxon>
        <taxon>Mannheimia</taxon>
    </lineage>
</organism>
<gene>
    <name evidence="1" type="ORF">AK33_09845</name>
</gene>
<dbReference type="OrthoDB" id="8452319at2"/>
<evidence type="ECO:0000313" key="2">
    <source>
        <dbReference type="Proteomes" id="UP000054123"/>
    </source>
</evidence>
<name>A0A011NAB5_9PAST</name>
<protein>
    <recommendedName>
        <fullName evidence="3">Phage gp6-like head-tail connector protein</fullName>
    </recommendedName>
</protein>
<keyword evidence="2" id="KW-1185">Reference proteome</keyword>
<dbReference type="Proteomes" id="UP000054123">
    <property type="component" value="Unassembled WGS sequence"/>
</dbReference>